<gene>
    <name evidence="9" type="ORF">PQU92_17805</name>
</gene>
<keyword evidence="10" id="KW-1185">Reference proteome</keyword>
<dbReference type="Proteomes" id="UP001214854">
    <property type="component" value="Unassembled WGS sequence"/>
</dbReference>
<reference evidence="9 10" key="1">
    <citation type="submission" date="2023-01" db="EMBL/GenBank/DDBJ databases">
        <title>Novel species of the genus Asticcacaulis isolated from rivers.</title>
        <authorList>
            <person name="Lu H."/>
        </authorList>
    </citation>
    <scope>NUCLEOTIDE SEQUENCE [LARGE SCALE GENOMIC DNA]</scope>
    <source>
        <strain evidence="9 10">BYS171W</strain>
    </source>
</reference>
<dbReference type="InterPro" id="IPR035965">
    <property type="entry name" value="PAS-like_dom_sf"/>
</dbReference>
<keyword evidence="3" id="KW-0597">Phosphoprotein</keyword>
<dbReference type="InterPro" id="IPR003661">
    <property type="entry name" value="HisK_dim/P_dom"/>
</dbReference>
<dbReference type="CDD" id="cd00130">
    <property type="entry name" value="PAS"/>
    <property type="match status" value="2"/>
</dbReference>
<dbReference type="SUPFAM" id="SSF55785">
    <property type="entry name" value="PYP-like sensor domain (PAS domain)"/>
    <property type="match status" value="2"/>
</dbReference>
<dbReference type="PANTHER" id="PTHR43304">
    <property type="entry name" value="PHYTOCHROME-LIKE PROTEIN CPH1"/>
    <property type="match status" value="1"/>
</dbReference>
<dbReference type="Pfam" id="PF13426">
    <property type="entry name" value="PAS_9"/>
    <property type="match status" value="1"/>
</dbReference>
<dbReference type="SUPFAM" id="SSF47384">
    <property type="entry name" value="Homodimeric domain of signal transducing histidine kinase"/>
    <property type="match status" value="1"/>
</dbReference>
<comment type="catalytic activity">
    <reaction evidence="1">
        <text>ATP + protein L-histidine = ADP + protein N-phospho-L-histidine.</text>
        <dbReference type="EC" id="2.7.13.3"/>
    </reaction>
</comment>
<dbReference type="PROSITE" id="PS50109">
    <property type="entry name" value="HIS_KIN"/>
    <property type="match status" value="1"/>
</dbReference>
<dbReference type="InterPro" id="IPR003594">
    <property type="entry name" value="HATPase_dom"/>
</dbReference>
<dbReference type="CDD" id="cd00082">
    <property type="entry name" value="HisKA"/>
    <property type="match status" value="1"/>
</dbReference>
<dbReference type="InterPro" id="IPR036890">
    <property type="entry name" value="HATPase_C_sf"/>
</dbReference>
<dbReference type="InterPro" id="IPR004358">
    <property type="entry name" value="Sig_transdc_His_kin-like_C"/>
</dbReference>
<evidence type="ECO:0000256" key="6">
    <source>
        <dbReference type="SAM" id="MobiDB-lite"/>
    </source>
</evidence>
<evidence type="ECO:0000313" key="9">
    <source>
        <dbReference type="EMBL" id="MDC7685142.1"/>
    </source>
</evidence>
<dbReference type="EC" id="2.7.13.3" evidence="2"/>
<keyword evidence="5" id="KW-0418">Kinase</keyword>
<dbReference type="Pfam" id="PF02518">
    <property type="entry name" value="HATPase_c"/>
    <property type="match status" value="1"/>
</dbReference>
<evidence type="ECO:0000259" key="8">
    <source>
        <dbReference type="PROSITE" id="PS50112"/>
    </source>
</evidence>
<dbReference type="NCBIfam" id="TIGR00229">
    <property type="entry name" value="sensory_box"/>
    <property type="match status" value="2"/>
</dbReference>
<accession>A0ABT5HYI2</accession>
<feature type="domain" description="PAS" evidence="8">
    <location>
        <begin position="106"/>
        <end position="159"/>
    </location>
</feature>
<evidence type="ECO:0000256" key="1">
    <source>
        <dbReference type="ARBA" id="ARBA00000085"/>
    </source>
</evidence>
<evidence type="ECO:0000256" key="2">
    <source>
        <dbReference type="ARBA" id="ARBA00012438"/>
    </source>
</evidence>
<dbReference type="InterPro" id="IPR000014">
    <property type="entry name" value="PAS"/>
</dbReference>
<dbReference type="Gene3D" id="3.30.565.10">
    <property type="entry name" value="Histidine kinase-like ATPase, C-terminal domain"/>
    <property type="match status" value="1"/>
</dbReference>
<evidence type="ECO:0000256" key="3">
    <source>
        <dbReference type="ARBA" id="ARBA00022553"/>
    </source>
</evidence>
<evidence type="ECO:0000259" key="7">
    <source>
        <dbReference type="PROSITE" id="PS50109"/>
    </source>
</evidence>
<dbReference type="PROSITE" id="PS50112">
    <property type="entry name" value="PAS"/>
    <property type="match status" value="2"/>
</dbReference>
<dbReference type="RefSeq" id="WP_272749648.1">
    <property type="nucleotide sequence ID" value="NZ_JAQQKX010000022.1"/>
</dbReference>
<sequence>MKVLFEAAPDGFMTLDTGGVISYVNPAAGRLLGYRPEKLHGHGFQALLLSQGFDATGFSRGDLIARHRSGRPVPLDVSVSTHADGAVLILRDAGERQAAEALARAARTRAVAVFDHVPDGLMTLDAHGVIDSFNPACEAMFGYAAAEVIGRHMKTLLPEPYHSGHDGFIRYFEASQAARAATGDAPETPQGRRKDGTTFPMEMSFRQFTLDDAIGFCGIVRDMTASEAEARQREALLARLIDSNTELERFAYVASHDMQEPVRMIANFSQIVREDYAERLDADGRDYLDILAGSAERLQAMIRDLLQYARLGREGLTYGEIDLYDQLGHVRENLGEMIRESGAVVRIEPMPRVHGNAVQLLRLFQNLIANAIKYQPDDNVPYVAVSARDEGPHWRFCVADNGVGIDVAFHEDVFEPFRRLQQWEKVQGSGLGLAICRRIVENHDGRIWLDSAPGDGSRFYFTIAKSLIKPVHSTEAHP</sequence>
<dbReference type="PRINTS" id="PR00344">
    <property type="entry name" value="BCTRLSENSOR"/>
</dbReference>
<organism evidence="9 10">
    <name type="scientific">Asticcacaulis aquaticus</name>
    <dbReference type="NCBI Taxonomy" id="2984212"/>
    <lineage>
        <taxon>Bacteria</taxon>
        <taxon>Pseudomonadati</taxon>
        <taxon>Pseudomonadota</taxon>
        <taxon>Alphaproteobacteria</taxon>
        <taxon>Caulobacterales</taxon>
        <taxon>Caulobacteraceae</taxon>
        <taxon>Asticcacaulis</taxon>
    </lineage>
</organism>
<evidence type="ECO:0000256" key="5">
    <source>
        <dbReference type="ARBA" id="ARBA00022777"/>
    </source>
</evidence>
<dbReference type="SMART" id="SM00091">
    <property type="entry name" value="PAS"/>
    <property type="match status" value="2"/>
</dbReference>
<dbReference type="EMBL" id="JAQQKX010000022">
    <property type="protein sequence ID" value="MDC7685142.1"/>
    <property type="molecule type" value="Genomic_DNA"/>
</dbReference>
<dbReference type="Pfam" id="PF00512">
    <property type="entry name" value="HisKA"/>
    <property type="match status" value="1"/>
</dbReference>
<feature type="domain" description="Histidine kinase" evidence="7">
    <location>
        <begin position="253"/>
        <end position="467"/>
    </location>
</feature>
<dbReference type="Gene3D" id="1.10.287.130">
    <property type="match status" value="1"/>
</dbReference>
<proteinExistence type="predicted"/>
<feature type="domain" description="PAS" evidence="8">
    <location>
        <begin position="1"/>
        <end position="41"/>
    </location>
</feature>
<dbReference type="Gene3D" id="3.30.450.20">
    <property type="entry name" value="PAS domain"/>
    <property type="match status" value="2"/>
</dbReference>
<feature type="region of interest" description="Disordered" evidence="6">
    <location>
        <begin position="179"/>
        <end position="198"/>
    </location>
</feature>
<keyword evidence="4" id="KW-0808">Transferase</keyword>
<protein>
    <recommendedName>
        <fullName evidence="2">histidine kinase</fullName>
        <ecNumber evidence="2">2.7.13.3</ecNumber>
    </recommendedName>
</protein>
<dbReference type="SMART" id="SM00387">
    <property type="entry name" value="HATPase_c"/>
    <property type="match status" value="1"/>
</dbReference>
<dbReference type="InterPro" id="IPR052162">
    <property type="entry name" value="Sensor_kinase/Photoreceptor"/>
</dbReference>
<evidence type="ECO:0000256" key="4">
    <source>
        <dbReference type="ARBA" id="ARBA00022679"/>
    </source>
</evidence>
<dbReference type="PANTHER" id="PTHR43304:SF1">
    <property type="entry name" value="PAC DOMAIN-CONTAINING PROTEIN"/>
    <property type="match status" value="1"/>
</dbReference>
<dbReference type="InterPro" id="IPR005467">
    <property type="entry name" value="His_kinase_dom"/>
</dbReference>
<dbReference type="Pfam" id="PF13188">
    <property type="entry name" value="PAS_8"/>
    <property type="match status" value="1"/>
</dbReference>
<evidence type="ECO:0000313" key="10">
    <source>
        <dbReference type="Proteomes" id="UP001214854"/>
    </source>
</evidence>
<dbReference type="SMART" id="SM00388">
    <property type="entry name" value="HisKA"/>
    <property type="match status" value="1"/>
</dbReference>
<comment type="caution">
    <text evidence="9">The sequence shown here is derived from an EMBL/GenBank/DDBJ whole genome shotgun (WGS) entry which is preliminary data.</text>
</comment>
<dbReference type="InterPro" id="IPR036097">
    <property type="entry name" value="HisK_dim/P_sf"/>
</dbReference>
<name>A0ABT5HYI2_9CAUL</name>
<dbReference type="SUPFAM" id="SSF55874">
    <property type="entry name" value="ATPase domain of HSP90 chaperone/DNA topoisomerase II/histidine kinase"/>
    <property type="match status" value="1"/>
</dbReference>